<dbReference type="AlphaFoldDB" id="A0A552UAH5"/>
<feature type="domain" description="HTH luxR-type" evidence="2">
    <location>
        <begin position="167"/>
        <end position="224"/>
    </location>
</feature>
<feature type="region of interest" description="Disordered" evidence="1">
    <location>
        <begin position="615"/>
        <end position="638"/>
    </location>
</feature>
<gene>
    <name evidence="3" type="ORF">FMM06_16430</name>
</gene>
<keyword evidence="4" id="KW-1185">Reference proteome</keyword>
<dbReference type="InterPro" id="IPR029058">
    <property type="entry name" value="AB_hydrolase_fold"/>
</dbReference>
<dbReference type="GO" id="GO:0003677">
    <property type="term" value="F:DNA binding"/>
    <property type="evidence" value="ECO:0007669"/>
    <property type="project" value="InterPro"/>
</dbReference>
<dbReference type="SUPFAM" id="SSF53474">
    <property type="entry name" value="alpha/beta-Hydrolases"/>
    <property type="match status" value="1"/>
</dbReference>
<dbReference type="InterPro" id="IPR000073">
    <property type="entry name" value="AB_hydrolase_1"/>
</dbReference>
<protein>
    <recommendedName>
        <fullName evidence="2">HTH luxR-type domain-containing protein</fullName>
    </recommendedName>
</protein>
<dbReference type="SUPFAM" id="SSF46894">
    <property type="entry name" value="C-terminal effector domain of the bipartite response regulators"/>
    <property type="match status" value="2"/>
</dbReference>
<evidence type="ECO:0000313" key="4">
    <source>
        <dbReference type="Proteomes" id="UP000317894"/>
    </source>
</evidence>
<dbReference type="OrthoDB" id="7618865at2"/>
<dbReference type="InterPro" id="IPR036388">
    <property type="entry name" value="WH-like_DNA-bd_sf"/>
</dbReference>
<dbReference type="Gene3D" id="3.40.50.1820">
    <property type="entry name" value="alpha/beta hydrolase"/>
    <property type="match status" value="1"/>
</dbReference>
<dbReference type="RefSeq" id="WP_144335383.1">
    <property type="nucleotide sequence ID" value="NZ_VJWA01000002.1"/>
</dbReference>
<dbReference type="Pfam" id="PF00561">
    <property type="entry name" value="Abhydrolase_1"/>
    <property type="match status" value="1"/>
</dbReference>
<organism evidence="3 4">
    <name type="scientific">Glacieibacterium frigidum</name>
    <dbReference type="NCBI Taxonomy" id="2593303"/>
    <lineage>
        <taxon>Bacteria</taxon>
        <taxon>Pseudomonadati</taxon>
        <taxon>Pseudomonadota</taxon>
        <taxon>Alphaproteobacteria</taxon>
        <taxon>Sphingomonadales</taxon>
        <taxon>Sphingosinicellaceae</taxon>
        <taxon>Glacieibacterium</taxon>
    </lineage>
</organism>
<dbReference type="GO" id="GO:0006355">
    <property type="term" value="P:regulation of DNA-templated transcription"/>
    <property type="evidence" value="ECO:0007669"/>
    <property type="project" value="InterPro"/>
</dbReference>
<proteinExistence type="predicted"/>
<sequence length="638" mass="65670">MDAARAFLNRFRAADAEGAPLAAFADDPDGLAAVLADDPDALGAALAGAVDARHGGPVAINRDCFASAAIDGEGRVVVADARFAAWFDDSDPFDTAVRGIAGGAPRVTLFADDRSGRPVALAAGGLAVARAWPLDEGVVAALTSRRARFAVVAFRAGSAAGVQAVETFRLTQAEASLVAALARHGDLQLAADARGIAYETARKFVAAAMRKTGTRRQTDLIRRTLAAAAGELPGVEALTPLLRELFGLTRRQAELAVHVAGGATRDEAAARLNISIHRAKADLKTVFVACGIASAVDLARLIAEVEALHGLATACDVSITARGGSREPLRLVARRWAGGVIAVADHGPADGAPVVVLHSNVSGRHHSASFIAGLQAAGYRPIAVERGGYGLTDPAPGDPVVAAANDLDDVLDALRLRQVAAVARCTTASFVACASAARGRITGGVLVWPDGPAHGAGARMTDRVRSIFTAHPALAEGFARLVARRSGGAVIAKLWRVSAAGVPSDLAVLDDPREVADIVRGTLQACAGMTGFLGEALALAARPLPVRVPASRRWTLLFGTGYERHDVADAVAFWSAALPQATVRIVDDGVHFLHVTHGAEVVAALGRAALPPSLTHAQPSAMRPAHDLSPAFARGGQG</sequence>
<evidence type="ECO:0000259" key="2">
    <source>
        <dbReference type="SMART" id="SM00421"/>
    </source>
</evidence>
<comment type="caution">
    <text evidence="3">The sequence shown here is derived from an EMBL/GenBank/DDBJ whole genome shotgun (WGS) entry which is preliminary data.</text>
</comment>
<evidence type="ECO:0000313" key="3">
    <source>
        <dbReference type="EMBL" id="TRW15214.1"/>
    </source>
</evidence>
<dbReference type="InterPro" id="IPR000792">
    <property type="entry name" value="Tscrpt_reg_LuxR_C"/>
</dbReference>
<name>A0A552UAH5_9SPHN</name>
<dbReference type="Gene3D" id="1.10.10.10">
    <property type="entry name" value="Winged helix-like DNA-binding domain superfamily/Winged helix DNA-binding domain"/>
    <property type="match status" value="1"/>
</dbReference>
<feature type="domain" description="HTH luxR-type" evidence="2">
    <location>
        <begin position="245"/>
        <end position="302"/>
    </location>
</feature>
<evidence type="ECO:0000256" key="1">
    <source>
        <dbReference type="SAM" id="MobiDB-lite"/>
    </source>
</evidence>
<dbReference type="SMART" id="SM00421">
    <property type="entry name" value="HTH_LUXR"/>
    <property type="match status" value="2"/>
</dbReference>
<dbReference type="Proteomes" id="UP000317894">
    <property type="component" value="Unassembled WGS sequence"/>
</dbReference>
<accession>A0A552UAH5</accession>
<reference evidence="3 4" key="1">
    <citation type="submission" date="2019-07" db="EMBL/GenBank/DDBJ databases">
        <title>Novel species isolated from glacier.</title>
        <authorList>
            <person name="Liu Q."/>
            <person name="Xin Y.-H."/>
        </authorList>
    </citation>
    <scope>NUCLEOTIDE SEQUENCE [LARGE SCALE GENOMIC DNA]</scope>
    <source>
        <strain evidence="3 4">LB1R16</strain>
    </source>
</reference>
<dbReference type="EMBL" id="VJWA01000002">
    <property type="protein sequence ID" value="TRW15214.1"/>
    <property type="molecule type" value="Genomic_DNA"/>
</dbReference>
<dbReference type="InterPro" id="IPR016032">
    <property type="entry name" value="Sig_transdc_resp-reg_C-effctor"/>
</dbReference>